<name>A0A059FD52_9PROT</name>
<sequence>MAAEQSQGEGMSMSDGFTGGKLFDTVFTRGMALVEETATYLDGPGREHAKTLDREPGLTYAAWSMELTTRLMQAASWLVMQKAVRDGEMKRDDAAAKKYRIRREDPPLDVKAQEGRGLPARFLELVDRSEALFEQICRLDEALYGARAKTPGENPVSEQIAQLQKAAETGAFDPLMVWNRGR</sequence>
<evidence type="ECO:0000313" key="2">
    <source>
        <dbReference type="Proteomes" id="UP000024816"/>
    </source>
</evidence>
<dbReference type="Proteomes" id="UP000024816">
    <property type="component" value="Unassembled WGS sequence"/>
</dbReference>
<dbReference type="eggNOG" id="COG5317">
    <property type="taxonomic scope" value="Bacteria"/>
</dbReference>
<dbReference type="RefSeq" id="WP_035581349.1">
    <property type="nucleotide sequence ID" value="NZ_ARYJ01000005.1"/>
</dbReference>
<gene>
    <name evidence="1" type="ORF">HJA_09334</name>
</gene>
<dbReference type="AlphaFoldDB" id="A0A059FD52"/>
<organism evidence="1 2">
    <name type="scientific">Hyphomonas jannaschiana VP2</name>
    <dbReference type="NCBI Taxonomy" id="1280952"/>
    <lineage>
        <taxon>Bacteria</taxon>
        <taxon>Pseudomonadati</taxon>
        <taxon>Pseudomonadota</taxon>
        <taxon>Alphaproteobacteria</taxon>
        <taxon>Hyphomonadales</taxon>
        <taxon>Hyphomonadaceae</taxon>
        <taxon>Hyphomonas</taxon>
    </lineage>
</organism>
<dbReference type="Gene3D" id="1.10.8.930">
    <property type="entry name" value="Protein of unknown function DUF1465"/>
    <property type="match status" value="1"/>
</dbReference>
<accession>A0A059FD52</accession>
<dbReference type="InterPro" id="IPR038301">
    <property type="entry name" value="AraC-like_sf"/>
</dbReference>
<dbReference type="InterPro" id="IPR010848">
    <property type="entry name" value="DUF1465"/>
</dbReference>
<dbReference type="PATRIC" id="fig|1280952.3.peg.1860"/>
<reference evidence="1 2" key="1">
    <citation type="journal article" date="2014" name="Antonie Van Leeuwenhoek">
        <title>Hyphomonas beringensis sp. nov. and Hyphomonas chukchiensis sp. nov., isolated from surface seawater of the Bering Sea and Chukchi Sea.</title>
        <authorList>
            <person name="Li C."/>
            <person name="Lai Q."/>
            <person name="Li G."/>
            <person name="Dong C."/>
            <person name="Wang J."/>
            <person name="Liao Y."/>
            <person name="Shao Z."/>
        </authorList>
    </citation>
    <scope>NUCLEOTIDE SEQUENCE [LARGE SCALE GENOMIC DNA]</scope>
    <source>
        <strain evidence="1 2">VP2</strain>
    </source>
</reference>
<dbReference type="OrthoDB" id="9799531at2"/>
<comment type="caution">
    <text evidence="1">The sequence shown here is derived from an EMBL/GenBank/DDBJ whole genome shotgun (WGS) entry which is preliminary data.</text>
</comment>
<proteinExistence type="predicted"/>
<dbReference type="STRING" id="1280952.HJA_09334"/>
<dbReference type="EMBL" id="ARYJ01000005">
    <property type="protein sequence ID" value="KCZ88560.1"/>
    <property type="molecule type" value="Genomic_DNA"/>
</dbReference>
<dbReference type="Pfam" id="PF07323">
    <property type="entry name" value="DUF1465"/>
    <property type="match status" value="1"/>
</dbReference>
<evidence type="ECO:0008006" key="3">
    <source>
        <dbReference type="Google" id="ProtNLM"/>
    </source>
</evidence>
<protein>
    <recommendedName>
        <fullName evidence="3">Regulator of CtrA degradation rcdA</fullName>
    </recommendedName>
</protein>
<keyword evidence="2" id="KW-1185">Reference proteome</keyword>
<evidence type="ECO:0000313" key="1">
    <source>
        <dbReference type="EMBL" id="KCZ88560.1"/>
    </source>
</evidence>